<reference evidence="2 3" key="1">
    <citation type="journal article" date="2011" name="J. Microbiol.">
        <title>Bacillus kyonggiensis sp. nov., isolated from soil of a lettuce field.</title>
        <authorList>
            <person name="Dong K."/>
            <person name="Lee S."/>
        </authorList>
    </citation>
    <scope>NUCLEOTIDE SEQUENCE [LARGE SCALE GENOMIC DNA]</scope>
    <source>
        <strain evidence="2 3">NB22</strain>
    </source>
</reference>
<keyword evidence="1" id="KW-0472">Membrane</keyword>
<dbReference type="EMBL" id="SWBM01000016">
    <property type="protein sequence ID" value="TKC13488.1"/>
    <property type="molecule type" value="Genomic_DNA"/>
</dbReference>
<accession>A0A4U1CXY7</accession>
<protein>
    <submittedName>
        <fullName evidence="2">Uncharacterized protein</fullName>
    </submittedName>
</protein>
<feature type="non-terminal residue" evidence="2">
    <location>
        <position position="238"/>
    </location>
</feature>
<proteinExistence type="predicted"/>
<dbReference type="PANTHER" id="PTHR47592">
    <property type="entry name" value="PBF68 PROTEIN"/>
    <property type="match status" value="1"/>
</dbReference>
<evidence type="ECO:0000313" key="3">
    <source>
        <dbReference type="Proteomes" id="UP000307756"/>
    </source>
</evidence>
<dbReference type="AlphaFoldDB" id="A0A4U1CXY7"/>
<keyword evidence="3" id="KW-1185">Reference proteome</keyword>
<evidence type="ECO:0000313" key="2">
    <source>
        <dbReference type="EMBL" id="TKC13488.1"/>
    </source>
</evidence>
<comment type="caution">
    <text evidence="2">The sequence shown here is derived from an EMBL/GenBank/DDBJ whole genome shotgun (WGS) entry which is preliminary data.</text>
</comment>
<organism evidence="2 3">
    <name type="scientific">Robertmurraya kyonggiensis</name>
    <dbReference type="NCBI Taxonomy" id="1037680"/>
    <lineage>
        <taxon>Bacteria</taxon>
        <taxon>Bacillati</taxon>
        <taxon>Bacillota</taxon>
        <taxon>Bacilli</taxon>
        <taxon>Bacillales</taxon>
        <taxon>Bacillaceae</taxon>
        <taxon>Robertmurraya</taxon>
    </lineage>
</organism>
<gene>
    <name evidence="2" type="ORF">FA727_23550</name>
</gene>
<sequence length="238" mass="27004">MKLVYTCTWIVSLTIVMQIFVNLIITFGIKIWPIADNYPTIQKPDFSDNYFDRFSVAQFASSIKPNTFDGTNFVSWRERMVLWLTTMGIMDVAQGKPEQCTSEQGSAFEVKDNLFRGCILGVIAPHLINPLLKKKSGKEMWDALDAQYGVSDAGSELYLMEQFLDYRMVEDRPMVKQANELHVLAKDLGCCNKENPCVLPDKFVAGGIISKLPPSWRDFATSLKHRRQEFTIDGLIGT</sequence>
<dbReference type="PANTHER" id="PTHR47592:SF27">
    <property type="entry name" value="OS08G0421700 PROTEIN"/>
    <property type="match status" value="1"/>
</dbReference>
<dbReference type="Proteomes" id="UP000307756">
    <property type="component" value="Unassembled WGS sequence"/>
</dbReference>
<keyword evidence="1" id="KW-0812">Transmembrane</keyword>
<evidence type="ECO:0000256" key="1">
    <source>
        <dbReference type="SAM" id="Phobius"/>
    </source>
</evidence>
<name>A0A4U1CXY7_9BACI</name>
<feature type="transmembrane region" description="Helical" evidence="1">
    <location>
        <begin position="7"/>
        <end position="29"/>
    </location>
</feature>
<keyword evidence="1" id="KW-1133">Transmembrane helix</keyword>
<dbReference type="Pfam" id="PF14223">
    <property type="entry name" value="Retrotran_gag_2"/>
    <property type="match status" value="1"/>
</dbReference>